<comment type="subcellular location">
    <subcellularLocation>
        <location evidence="1">Cell membrane</location>
        <topology evidence="1">Multi-pass membrane protein</topology>
    </subcellularLocation>
</comment>
<evidence type="ECO:0000256" key="6">
    <source>
        <dbReference type="ARBA" id="ARBA00023136"/>
    </source>
</evidence>
<dbReference type="PIRSF" id="PIRSF006324">
    <property type="entry name" value="LeuE"/>
    <property type="match status" value="1"/>
</dbReference>
<evidence type="ECO:0000256" key="2">
    <source>
        <dbReference type="ARBA" id="ARBA00022475"/>
    </source>
</evidence>
<keyword evidence="2" id="KW-1003">Cell membrane</keyword>
<feature type="transmembrane region" description="Helical" evidence="7">
    <location>
        <begin position="113"/>
        <end position="134"/>
    </location>
</feature>
<dbReference type="GO" id="GO:0005886">
    <property type="term" value="C:plasma membrane"/>
    <property type="evidence" value="ECO:0007669"/>
    <property type="project" value="UniProtKB-SubCell"/>
</dbReference>
<dbReference type="Proteomes" id="UP000285972">
    <property type="component" value="Unassembled WGS sequence"/>
</dbReference>
<feature type="transmembrane region" description="Helical" evidence="7">
    <location>
        <begin position="39"/>
        <end position="66"/>
    </location>
</feature>
<evidence type="ECO:0000256" key="3">
    <source>
        <dbReference type="ARBA" id="ARBA00022692"/>
    </source>
</evidence>
<dbReference type="InterPro" id="IPR001123">
    <property type="entry name" value="LeuE-type"/>
</dbReference>
<feature type="transmembrane region" description="Helical" evidence="7">
    <location>
        <begin position="72"/>
        <end position="93"/>
    </location>
</feature>
<dbReference type="KEGG" id="bgj:AWC36_07440"/>
<dbReference type="EMBL" id="MJLX01000008">
    <property type="protein sequence ID" value="RLM28040.1"/>
    <property type="molecule type" value="Genomic_DNA"/>
</dbReference>
<evidence type="ECO:0000256" key="7">
    <source>
        <dbReference type="SAM" id="Phobius"/>
    </source>
</evidence>
<evidence type="ECO:0000313" key="9">
    <source>
        <dbReference type="Proteomes" id="UP000285972"/>
    </source>
</evidence>
<keyword evidence="5 7" id="KW-1133">Transmembrane helix</keyword>
<feature type="transmembrane region" description="Helical" evidence="7">
    <location>
        <begin position="6"/>
        <end position="32"/>
    </location>
</feature>
<evidence type="ECO:0000256" key="5">
    <source>
        <dbReference type="ARBA" id="ARBA00022989"/>
    </source>
</evidence>
<comment type="caution">
    <text evidence="8">The sequence shown here is derived from an EMBL/GenBank/DDBJ whole genome shotgun (WGS) entry which is preliminary data.</text>
</comment>
<evidence type="ECO:0000313" key="8">
    <source>
        <dbReference type="EMBL" id="RLM28040.1"/>
    </source>
</evidence>
<dbReference type="GeneID" id="70906618"/>
<name>A0AAE8EQS7_9GAMM</name>
<feature type="transmembrane region" description="Helical" evidence="7">
    <location>
        <begin position="154"/>
        <end position="175"/>
    </location>
</feature>
<keyword evidence="3 7" id="KW-0812">Transmembrane</keyword>
<evidence type="ECO:0000256" key="1">
    <source>
        <dbReference type="ARBA" id="ARBA00004651"/>
    </source>
</evidence>
<keyword evidence="4" id="KW-0813">Transport</keyword>
<dbReference type="AlphaFoldDB" id="A0AAE8EQS7"/>
<accession>A0AAE8EQS7</accession>
<protein>
    <submittedName>
        <fullName evidence="8">Lysine transporter LysE</fullName>
    </submittedName>
</protein>
<gene>
    <name evidence="8" type="ORF">BIY26_04895</name>
</gene>
<dbReference type="PANTHER" id="PTHR30086">
    <property type="entry name" value="ARGININE EXPORTER PROTEIN ARGO"/>
    <property type="match status" value="1"/>
</dbReference>
<sequence>MIESTVFITYVSIVFGFVFIPGPATLLTVALASSSGTRVGLATGAGIAVGDLFHTLMAVIGVSAIIAASATLFSIIKFIGAGYLLYLGIRTLLQKTHTFGGMNLPLVNAKSAFIRAVITEVFNPKTALFFLAFLPQFIRTETGSPALQLAELGITFVALGLLSTAVFSLSAGWIGEFMRKRPSALKLQGKITGLIYCGLGIRIVMQGK</sequence>
<dbReference type="Pfam" id="PF01810">
    <property type="entry name" value="LysE"/>
    <property type="match status" value="1"/>
</dbReference>
<evidence type="ECO:0000256" key="4">
    <source>
        <dbReference type="ARBA" id="ARBA00022970"/>
    </source>
</evidence>
<dbReference type="RefSeq" id="WP_095834079.1">
    <property type="nucleotide sequence ID" value="NZ_CP014137.1"/>
</dbReference>
<proteinExistence type="predicted"/>
<dbReference type="PANTHER" id="PTHR30086:SF20">
    <property type="entry name" value="ARGININE EXPORTER PROTEIN ARGO-RELATED"/>
    <property type="match status" value="1"/>
</dbReference>
<organism evidence="8 9">
    <name type="scientific">Brenneria goodwinii</name>
    <dbReference type="NCBI Taxonomy" id="1109412"/>
    <lineage>
        <taxon>Bacteria</taxon>
        <taxon>Pseudomonadati</taxon>
        <taxon>Pseudomonadota</taxon>
        <taxon>Gammaproteobacteria</taxon>
        <taxon>Enterobacterales</taxon>
        <taxon>Pectobacteriaceae</taxon>
        <taxon>Brenneria</taxon>
    </lineage>
</organism>
<reference evidence="8 9" key="1">
    <citation type="submission" date="2016-09" db="EMBL/GenBank/DDBJ databases">
        <authorList>
            <person name="Doonan J."/>
            <person name="Pachebat J.A."/>
            <person name="Golyshin P.N."/>
            <person name="Denman S."/>
            <person name="Mcdonald J.E."/>
        </authorList>
    </citation>
    <scope>NUCLEOTIDE SEQUENCE [LARGE SCALE GENOMIC DNA]</scope>
    <source>
        <strain evidence="8 9">FRB141</strain>
    </source>
</reference>
<keyword evidence="6 7" id="KW-0472">Membrane</keyword>
<keyword evidence="4" id="KW-0029">Amino-acid transport</keyword>
<dbReference type="GO" id="GO:0015171">
    <property type="term" value="F:amino acid transmembrane transporter activity"/>
    <property type="evidence" value="ECO:0007669"/>
    <property type="project" value="TreeGrafter"/>
</dbReference>